<evidence type="ECO:0000256" key="4">
    <source>
        <dbReference type="ARBA" id="ARBA00022771"/>
    </source>
</evidence>
<evidence type="ECO:0000256" key="8">
    <source>
        <dbReference type="ARBA" id="ARBA00022833"/>
    </source>
</evidence>
<feature type="compositionally biased region" description="Polar residues" evidence="10">
    <location>
        <begin position="86"/>
        <end position="96"/>
    </location>
</feature>
<evidence type="ECO:0000313" key="13">
    <source>
        <dbReference type="Proteomes" id="UP000191144"/>
    </source>
</evidence>
<protein>
    <recommendedName>
        <fullName evidence="9">Ubiquitin thioesterase OTU</fullName>
        <ecNumber evidence="9">3.4.19.12</ecNumber>
    </recommendedName>
</protein>
<feature type="region of interest" description="Disordered" evidence="10">
    <location>
        <begin position="80"/>
        <end position="105"/>
    </location>
</feature>
<reference evidence="13" key="1">
    <citation type="submission" date="2016-03" db="EMBL/GenBank/DDBJ databases">
        <authorList>
            <person name="Devillers Hugo."/>
        </authorList>
    </citation>
    <scope>NUCLEOTIDE SEQUENCE [LARGE SCALE GENOMIC DNA]</scope>
</reference>
<evidence type="ECO:0000256" key="2">
    <source>
        <dbReference type="ARBA" id="ARBA00022670"/>
    </source>
</evidence>
<keyword evidence="6 9" id="KW-0378">Hydrolase</keyword>
<dbReference type="PANTHER" id="PTHR13312:SF0">
    <property type="entry name" value="UBIQUITIN THIOESTERASE OTU1"/>
    <property type="match status" value="1"/>
</dbReference>
<comment type="function">
    <text evidence="9">Hydrolase that can remove conjugated ubiquitin from proteins and may therefore play an important regulatory role at the level of protein turnover by preventing degradation.</text>
</comment>
<evidence type="ECO:0000256" key="10">
    <source>
        <dbReference type="SAM" id="MobiDB-lite"/>
    </source>
</evidence>
<sequence>MRIKVSSLGLATKIVDVDRDCILSDFLRIVSEQLQSNSAFESLRFGFPPQVVEVDDETSKSQRIEDLGISSGEKVVLVRKAEKSGTDSNSTKLGQQHHSEKQTRRKLQENQISLAGIWSDWILQLHSVPDDNSCMFHAISHCIYGDLSHSDSFREEVAAQVIDDPMEYSDAILGRPNRDYAQWILKKSSWGGGIELAILSKAVRLAIFVLDVDAGKFEKFNEQHFEDFIMVAFNGVHYDAMEIVHEKTGQKTRVLSQRSEKINQVLARAREVAVELKSKGFSFNTARDRIKCNICSEILIGEREVARHAEKTGHVDFGQSK</sequence>
<keyword evidence="7 9" id="KW-0788">Thiol protease</keyword>
<gene>
    <name evidence="12" type="ORF">LAME_0A07712G</name>
</gene>
<comment type="subcellular location">
    <subcellularLocation>
        <location evidence="9">Cytoplasm</location>
    </subcellularLocation>
</comment>
<dbReference type="AlphaFoldDB" id="A0A1G4IQY0"/>
<evidence type="ECO:0000313" key="12">
    <source>
        <dbReference type="EMBL" id="SCU79207.1"/>
    </source>
</evidence>
<keyword evidence="8" id="KW-0862">Zinc</keyword>
<dbReference type="InterPro" id="IPR048857">
    <property type="entry name" value="OTU1_Ubl"/>
</dbReference>
<dbReference type="GO" id="GO:0004843">
    <property type="term" value="F:cysteine-type deubiquitinase activity"/>
    <property type="evidence" value="ECO:0007669"/>
    <property type="project" value="UniProtKB-UniRule"/>
</dbReference>
<evidence type="ECO:0000256" key="1">
    <source>
        <dbReference type="ARBA" id="ARBA00000707"/>
    </source>
</evidence>
<feature type="domain" description="OTU" evidence="11">
    <location>
        <begin position="123"/>
        <end position="231"/>
    </location>
</feature>
<accession>A0A1G4IQY0</accession>
<dbReference type="Pfam" id="PF21403">
    <property type="entry name" value="OTU1_UBXL"/>
    <property type="match status" value="1"/>
</dbReference>
<dbReference type="InterPro" id="IPR038765">
    <property type="entry name" value="Papain-like_cys_pep_sf"/>
</dbReference>
<evidence type="ECO:0000256" key="9">
    <source>
        <dbReference type="RuleBase" id="RU367104"/>
    </source>
</evidence>
<organism evidence="12 13">
    <name type="scientific">Lachancea meyersii CBS 8951</name>
    <dbReference type="NCBI Taxonomy" id="1266667"/>
    <lineage>
        <taxon>Eukaryota</taxon>
        <taxon>Fungi</taxon>
        <taxon>Dikarya</taxon>
        <taxon>Ascomycota</taxon>
        <taxon>Saccharomycotina</taxon>
        <taxon>Saccharomycetes</taxon>
        <taxon>Saccharomycetales</taxon>
        <taxon>Saccharomycetaceae</taxon>
        <taxon>Lachancea</taxon>
    </lineage>
</organism>
<dbReference type="Gene3D" id="3.10.20.90">
    <property type="entry name" value="Phosphatidylinositol 3-kinase Catalytic Subunit, Chain A, domain 1"/>
    <property type="match status" value="1"/>
</dbReference>
<dbReference type="PANTHER" id="PTHR13312">
    <property type="entry name" value="HIV-INDUCED PROTEIN-7-LIKE PROTEASE"/>
    <property type="match status" value="1"/>
</dbReference>
<keyword evidence="3" id="KW-0479">Metal-binding</keyword>
<evidence type="ECO:0000256" key="5">
    <source>
        <dbReference type="ARBA" id="ARBA00022786"/>
    </source>
</evidence>
<dbReference type="GO" id="GO:0030968">
    <property type="term" value="P:endoplasmic reticulum unfolded protein response"/>
    <property type="evidence" value="ECO:0007669"/>
    <property type="project" value="TreeGrafter"/>
</dbReference>
<proteinExistence type="predicted"/>
<keyword evidence="4" id="KW-0863">Zinc-finger</keyword>
<dbReference type="Pfam" id="PF24560">
    <property type="entry name" value="zf-C2H2_OTU1_C"/>
    <property type="match status" value="1"/>
</dbReference>
<evidence type="ECO:0000259" key="11">
    <source>
        <dbReference type="PROSITE" id="PS50802"/>
    </source>
</evidence>
<dbReference type="EC" id="3.4.19.12" evidence="9"/>
<evidence type="ECO:0000256" key="7">
    <source>
        <dbReference type="ARBA" id="ARBA00022807"/>
    </source>
</evidence>
<evidence type="ECO:0000256" key="3">
    <source>
        <dbReference type="ARBA" id="ARBA00022723"/>
    </source>
</evidence>
<dbReference type="GO" id="GO:0036503">
    <property type="term" value="P:ERAD pathway"/>
    <property type="evidence" value="ECO:0007669"/>
    <property type="project" value="TreeGrafter"/>
</dbReference>
<dbReference type="GO" id="GO:0005634">
    <property type="term" value="C:nucleus"/>
    <property type="evidence" value="ECO:0007669"/>
    <property type="project" value="TreeGrafter"/>
</dbReference>
<comment type="catalytic activity">
    <reaction evidence="1 9">
        <text>Thiol-dependent hydrolysis of ester, thioester, amide, peptide and isopeptide bonds formed by the C-terminal Gly of ubiquitin (a 76-residue protein attached to proteins as an intracellular targeting signal).</text>
        <dbReference type="EC" id="3.4.19.12"/>
    </reaction>
</comment>
<keyword evidence="5 9" id="KW-0833">Ubl conjugation pathway</keyword>
<dbReference type="OrthoDB" id="65596at2759"/>
<evidence type="ECO:0000256" key="6">
    <source>
        <dbReference type="ARBA" id="ARBA00022801"/>
    </source>
</evidence>
<dbReference type="GO" id="GO:0005829">
    <property type="term" value="C:cytosol"/>
    <property type="evidence" value="ECO:0007669"/>
    <property type="project" value="TreeGrafter"/>
</dbReference>
<dbReference type="Proteomes" id="UP000191144">
    <property type="component" value="Chromosome A"/>
</dbReference>
<dbReference type="InterPro" id="IPR003323">
    <property type="entry name" value="OTU_dom"/>
</dbReference>
<keyword evidence="9" id="KW-0963">Cytoplasm</keyword>
<name>A0A1G4IQY0_9SACH</name>
<dbReference type="EMBL" id="LT598483">
    <property type="protein sequence ID" value="SCU79207.1"/>
    <property type="molecule type" value="Genomic_DNA"/>
</dbReference>
<dbReference type="GO" id="GO:0016579">
    <property type="term" value="P:protein deubiquitination"/>
    <property type="evidence" value="ECO:0007669"/>
    <property type="project" value="TreeGrafter"/>
</dbReference>
<dbReference type="Pfam" id="PF02338">
    <property type="entry name" value="OTU"/>
    <property type="match status" value="1"/>
</dbReference>
<dbReference type="PROSITE" id="PS50802">
    <property type="entry name" value="OTU"/>
    <property type="match status" value="1"/>
</dbReference>
<dbReference type="SUPFAM" id="SSF54001">
    <property type="entry name" value="Cysteine proteinases"/>
    <property type="match status" value="1"/>
</dbReference>
<keyword evidence="2" id="KW-0645">Protease</keyword>
<keyword evidence="13" id="KW-1185">Reference proteome</keyword>
<dbReference type="Gene3D" id="3.90.70.80">
    <property type="match status" value="1"/>
</dbReference>
<dbReference type="InterPro" id="IPR057766">
    <property type="entry name" value="Znf-C2H2_OTU1-like_C"/>
</dbReference>
<dbReference type="CDD" id="cd22745">
    <property type="entry name" value="OTU_OTU1"/>
    <property type="match status" value="1"/>
</dbReference>